<reference evidence="1 2" key="1">
    <citation type="journal article" date="2015" name="Biotechnol. Biofuels">
        <title>Enhanced degradation of softwood versus hardwood by the white-rot fungus Pycnoporus coccineus.</title>
        <authorList>
            <person name="Couturier M."/>
            <person name="Navarro D."/>
            <person name="Chevret D."/>
            <person name="Henrissat B."/>
            <person name="Piumi F."/>
            <person name="Ruiz-Duenas F.J."/>
            <person name="Martinez A.T."/>
            <person name="Grigoriev I.V."/>
            <person name="Riley R."/>
            <person name="Lipzen A."/>
            <person name="Berrin J.G."/>
            <person name="Master E.R."/>
            <person name="Rosso M.N."/>
        </authorList>
    </citation>
    <scope>NUCLEOTIDE SEQUENCE [LARGE SCALE GENOMIC DNA]</scope>
    <source>
        <strain evidence="1 2">BRFM310</strain>
    </source>
</reference>
<organism evidence="1 2">
    <name type="scientific">Trametes coccinea (strain BRFM310)</name>
    <name type="common">Pycnoporus coccineus</name>
    <dbReference type="NCBI Taxonomy" id="1353009"/>
    <lineage>
        <taxon>Eukaryota</taxon>
        <taxon>Fungi</taxon>
        <taxon>Dikarya</taxon>
        <taxon>Basidiomycota</taxon>
        <taxon>Agaricomycotina</taxon>
        <taxon>Agaricomycetes</taxon>
        <taxon>Polyporales</taxon>
        <taxon>Polyporaceae</taxon>
        <taxon>Trametes</taxon>
    </lineage>
</organism>
<accession>A0A1Y2J5S7</accession>
<keyword evidence="2" id="KW-1185">Reference proteome</keyword>
<dbReference type="EMBL" id="KZ084088">
    <property type="protein sequence ID" value="OSD07552.1"/>
    <property type="molecule type" value="Genomic_DNA"/>
</dbReference>
<evidence type="ECO:0000313" key="2">
    <source>
        <dbReference type="Proteomes" id="UP000193067"/>
    </source>
</evidence>
<protein>
    <submittedName>
        <fullName evidence="1">Uncharacterized protein</fullName>
    </submittedName>
</protein>
<gene>
    <name evidence="1" type="ORF">PYCCODRAFT_1430808</name>
</gene>
<dbReference type="Proteomes" id="UP000193067">
    <property type="component" value="Unassembled WGS sequence"/>
</dbReference>
<name>A0A1Y2J5S7_TRAC3</name>
<proteinExistence type="predicted"/>
<dbReference type="AlphaFoldDB" id="A0A1Y2J5S7"/>
<evidence type="ECO:0000313" key="1">
    <source>
        <dbReference type="EMBL" id="OSD07552.1"/>
    </source>
</evidence>
<sequence>MPHSIQHPSKFEFPLLLRLLYPTMHTSQPSPTQAAPRHPFAIAIPPVPGPLRSHLRSLAPVLTPRRLPAPARALCQLRIDLTSLITPR</sequence>